<proteinExistence type="predicted"/>
<reference evidence="1" key="2">
    <citation type="submission" date="2011-02" db="EMBL/GenBank/DDBJ databases">
        <authorList>
            <person name="MacLean D."/>
        </authorList>
    </citation>
    <scope>NUCLEOTIDE SEQUENCE</scope>
</reference>
<organism evidence="1">
    <name type="scientific">Albugo laibachii Nc14</name>
    <dbReference type="NCBI Taxonomy" id="890382"/>
    <lineage>
        <taxon>Eukaryota</taxon>
        <taxon>Sar</taxon>
        <taxon>Stramenopiles</taxon>
        <taxon>Oomycota</taxon>
        <taxon>Peronosporomycetes</taxon>
        <taxon>Albuginales</taxon>
        <taxon>Albuginaceae</taxon>
        <taxon>Albugo</taxon>
    </lineage>
</organism>
<dbReference type="HOGENOM" id="CLU_2228202_0_0_1"/>
<protein>
    <submittedName>
        <fullName evidence="1">AlNc14C147G7424 protein</fullName>
    </submittedName>
</protein>
<reference evidence="1" key="1">
    <citation type="journal article" date="2011" name="PLoS Biol.">
        <title>Gene gain and loss during evolution of obligate parasitism in the white rust pathogen of Arabidopsis thaliana.</title>
        <authorList>
            <person name="Kemen E."/>
            <person name="Gardiner A."/>
            <person name="Schultz-Larsen T."/>
            <person name="Kemen A.C."/>
            <person name="Balmuth A.L."/>
            <person name="Robert-Seilaniantz A."/>
            <person name="Bailey K."/>
            <person name="Holub E."/>
            <person name="Studholme D.J."/>
            <person name="Maclean D."/>
            <person name="Jones J.D."/>
        </authorList>
    </citation>
    <scope>NUCLEOTIDE SEQUENCE</scope>
</reference>
<gene>
    <name evidence="1" type="primary">AlNc14C147G7424</name>
    <name evidence="1" type="ORF">ALNC14_083450</name>
</gene>
<accession>F0WLN6</accession>
<evidence type="ECO:0000313" key="1">
    <source>
        <dbReference type="EMBL" id="CCA22202.1"/>
    </source>
</evidence>
<sequence length="106" mass="12773">MENRQVVFSCVKRKRKHGETQRKGCRSTRVERCGAIPRFVCKDWLNLYVLLPIIQYKEYQLLRVFSNAILSQRILYHEKNIKVEVANQYEIATTKIHIFDFQRIRT</sequence>
<name>F0WLN6_9STRA</name>
<dbReference type="EMBL" id="FR824192">
    <property type="protein sequence ID" value="CCA22202.1"/>
    <property type="molecule type" value="Genomic_DNA"/>
</dbReference>
<dbReference type="AlphaFoldDB" id="F0WLN6"/>